<dbReference type="EMBL" id="QGKY02001250">
    <property type="protein sequence ID" value="KAF2560475.1"/>
    <property type="molecule type" value="Genomic_DNA"/>
</dbReference>
<proteinExistence type="predicted"/>
<gene>
    <name evidence="1" type="ORF">F2Q70_00016713</name>
</gene>
<dbReference type="AlphaFoldDB" id="A0A8S9HPY3"/>
<accession>A0A8S9HPY3</accession>
<evidence type="ECO:0000313" key="1">
    <source>
        <dbReference type="EMBL" id="KAF2560475.1"/>
    </source>
</evidence>
<reference evidence="1" key="1">
    <citation type="submission" date="2019-12" db="EMBL/GenBank/DDBJ databases">
        <title>Genome sequencing and annotation of Brassica cretica.</title>
        <authorList>
            <person name="Studholme D.J."/>
            <person name="Sarris P.F."/>
        </authorList>
    </citation>
    <scope>NUCLEOTIDE SEQUENCE</scope>
    <source>
        <strain evidence="1">PFS-102/07</strain>
        <tissue evidence="1">Leaf</tissue>
    </source>
</reference>
<organism evidence="1">
    <name type="scientific">Brassica cretica</name>
    <name type="common">Mustard</name>
    <dbReference type="NCBI Taxonomy" id="69181"/>
    <lineage>
        <taxon>Eukaryota</taxon>
        <taxon>Viridiplantae</taxon>
        <taxon>Streptophyta</taxon>
        <taxon>Embryophyta</taxon>
        <taxon>Tracheophyta</taxon>
        <taxon>Spermatophyta</taxon>
        <taxon>Magnoliopsida</taxon>
        <taxon>eudicotyledons</taxon>
        <taxon>Gunneridae</taxon>
        <taxon>Pentapetalae</taxon>
        <taxon>rosids</taxon>
        <taxon>malvids</taxon>
        <taxon>Brassicales</taxon>
        <taxon>Brassicaceae</taxon>
        <taxon>Brassiceae</taxon>
        <taxon>Brassica</taxon>
    </lineage>
</organism>
<name>A0A8S9HPY3_BRACR</name>
<protein>
    <submittedName>
        <fullName evidence="1">Uncharacterized protein</fullName>
    </submittedName>
</protein>
<sequence>MSCTTCYAQSFTFSTEQSRADCLCKYAPSQLHHHTPFDTTSPPPPSLLRSVFTGVATTTATLIIITTQLSVSHFLSLVLSTLRKKHEELISGSSFTKSKSIASVSNGRSGVLAGKSAGALVIYVLSLPKQTHLFLLREKTLRCAFPGIESSLSKDLAVALNDSESPQVYTLTLISIIEKQSSMLLVYVLKLLLVLHGELDTGRRQGLRVLWCFLIPLVILEEDRWSWFRSKGREIDEKLDGGGKAEMLRMIVKGY</sequence>
<comment type="caution">
    <text evidence="1">The sequence shown here is derived from an EMBL/GenBank/DDBJ whole genome shotgun (WGS) entry which is preliminary data.</text>
</comment>